<evidence type="ECO:0000256" key="1">
    <source>
        <dbReference type="ARBA" id="ARBA00004496"/>
    </source>
</evidence>
<dbReference type="InterPro" id="IPR017945">
    <property type="entry name" value="DHBP_synth_RibB-like_a/b_dom"/>
</dbReference>
<dbReference type="GO" id="GO:0000049">
    <property type="term" value="F:tRNA binding"/>
    <property type="evidence" value="ECO:0007669"/>
    <property type="project" value="TreeGrafter"/>
</dbReference>
<keyword evidence="7" id="KW-0548">Nucleotidyltransferase</keyword>
<gene>
    <name evidence="13" type="ORF">METZ01_LOCUS60807</name>
</gene>
<organism evidence="13">
    <name type="scientific">marine metagenome</name>
    <dbReference type="NCBI Taxonomy" id="408172"/>
    <lineage>
        <taxon>unclassified sequences</taxon>
        <taxon>metagenomes</taxon>
        <taxon>ecological metagenomes</taxon>
    </lineage>
</organism>
<reference evidence="13" key="1">
    <citation type="submission" date="2018-05" db="EMBL/GenBank/DDBJ databases">
        <authorList>
            <person name="Lanie J.A."/>
            <person name="Ng W.-L."/>
            <person name="Kazmierczak K.M."/>
            <person name="Andrzejewski T.M."/>
            <person name="Davidsen T.M."/>
            <person name="Wayne K.J."/>
            <person name="Tettelin H."/>
            <person name="Glass J.I."/>
            <person name="Rusch D."/>
            <person name="Podicherti R."/>
            <person name="Tsui H.-C.T."/>
            <person name="Winkler M.E."/>
        </authorList>
    </citation>
    <scope>NUCLEOTIDE SEQUENCE</scope>
</reference>
<comment type="subcellular location">
    <subcellularLocation>
        <location evidence="1">Cytoplasm</location>
    </subcellularLocation>
</comment>
<dbReference type="NCBIfam" id="TIGR00057">
    <property type="entry name" value="L-threonylcarbamoyladenylate synthase"/>
    <property type="match status" value="1"/>
</dbReference>
<accession>A0A381T2R1</accession>
<evidence type="ECO:0000256" key="11">
    <source>
        <dbReference type="ARBA" id="ARBA00048366"/>
    </source>
</evidence>
<dbReference type="PANTHER" id="PTHR17490:SF16">
    <property type="entry name" value="THREONYLCARBAMOYL-AMP SYNTHASE"/>
    <property type="match status" value="1"/>
</dbReference>
<evidence type="ECO:0000256" key="4">
    <source>
        <dbReference type="ARBA" id="ARBA00022490"/>
    </source>
</evidence>
<dbReference type="GO" id="GO:0003725">
    <property type="term" value="F:double-stranded RNA binding"/>
    <property type="evidence" value="ECO:0007669"/>
    <property type="project" value="InterPro"/>
</dbReference>
<dbReference type="SUPFAM" id="SSF55821">
    <property type="entry name" value="YrdC/RibB"/>
    <property type="match status" value="1"/>
</dbReference>
<evidence type="ECO:0000256" key="7">
    <source>
        <dbReference type="ARBA" id="ARBA00022695"/>
    </source>
</evidence>
<evidence type="ECO:0000256" key="8">
    <source>
        <dbReference type="ARBA" id="ARBA00022741"/>
    </source>
</evidence>
<dbReference type="GO" id="GO:0005737">
    <property type="term" value="C:cytoplasm"/>
    <property type="evidence" value="ECO:0007669"/>
    <property type="project" value="UniProtKB-SubCell"/>
</dbReference>
<dbReference type="EC" id="2.7.7.87" evidence="3"/>
<dbReference type="GO" id="GO:0005524">
    <property type="term" value="F:ATP binding"/>
    <property type="evidence" value="ECO:0007669"/>
    <property type="project" value="UniProtKB-KW"/>
</dbReference>
<evidence type="ECO:0000256" key="5">
    <source>
        <dbReference type="ARBA" id="ARBA00022679"/>
    </source>
</evidence>
<evidence type="ECO:0000256" key="3">
    <source>
        <dbReference type="ARBA" id="ARBA00012584"/>
    </source>
</evidence>
<keyword evidence="5" id="KW-0808">Transferase</keyword>
<keyword evidence="9" id="KW-0067">ATP-binding</keyword>
<dbReference type="PROSITE" id="PS51163">
    <property type="entry name" value="YRDC"/>
    <property type="match status" value="1"/>
</dbReference>
<dbReference type="PANTHER" id="PTHR17490">
    <property type="entry name" value="SUA5"/>
    <property type="match status" value="1"/>
</dbReference>
<feature type="domain" description="YrdC-like" evidence="12">
    <location>
        <begin position="14"/>
        <end position="200"/>
    </location>
</feature>
<dbReference type="GO" id="GO:0008033">
    <property type="term" value="P:tRNA processing"/>
    <property type="evidence" value="ECO:0007669"/>
    <property type="project" value="UniProtKB-KW"/>
</dbReference>
<protein>
    <recommendedName>
        <fullName evidence="10">L-threonylcarbamoyladenylate synthase</fullName>
        <ecNumber evidence="3">2.7.7.87</ecNumber>
    </recommendedName>
    <alternativeName>
        <fullName evidence="10">L-threonylcarbamoyladenylate synthase</fullName>
    </alternativeName>
</protein>
<dbReference type="GO" id="GO:0006450">
    <property type="term" value="P:regulation of translational fidelity"/>
    <property type="evidence" value="ECO:0007669"/>
    <property type="project" value="TreeGrafter"/>
</dbReference>
<comment type="catalytic activity">
    <reaction evidence="11">
        <text>L-threonine + hydrogencarbonate + ATP = L-threonylcarbamoyladenylate + diphosphate + H2O</text>
        <dbReference type="Rhea" id="RHEA:36407"/>
        <dbReference type="ChEBI" id="CHEBI:15377"/>
        <dbReference type="ChEBI" id="CHEBI:17544"/>
        <dbReference type="ChEBI" id="CHEBI:30616"/>
        <dbReference type="ChEBI" id="CHEBI:33019"/>
        <dbReference type="ChEBI" id="CHEBI:57926"/>
        <dbReference type="ChEBI" id="CHEBI:73682"/>
        <dbReference type="EC" id="2.7.7.87"/>
    </reaction>
</comment>
<evidence type="ECO:0000256" key="6">
    <source>
        <dbReference type="ARBA" id="ARBA00022694"/>
    </source>
</evidence>
<keyword evidence="8" id="KW-0547">Nucleotide-binding</keyword>
<dbReference type="EMBL" id="UINC01003626">
    <property type="protein sequence ID" value="SVA07953.1"/>
    <property type="molecule type" value="Genomic_DNA"/>
</dbReference>
<dbReference type="Gene3D" id="3.90.870.10">
    <property type="entry name" value="DHBP synthase"/>
    <property type="match status" value="1"/>
</dbReference>
<proteinExistence type="inferred from homology"/>
<dbReference type="Pfam" id="PF01300">
    <property type="entry name" value="Sua5_yciO_yrdC"/>
    <property type="match status" value="1"/>
</dbReference>
<evidence type="ECO:0000256" key="10">
    <source>
        <dbReference type="ARBA" id="ARBA00029774"/>
    </source>
</evidence>
<name>A0A381T2R1_9ZZZZ</name>
<keyword evidence="4" id="KW-0963">Cytoplasm</keyword>
<dbReference type="InterPro" id="IPR050156">
    <property type="entry name" value="TC-AMP_synthase_SUA5"/>
</dbReference>
<evidence type="ECO:0000256" key="9">
    <source>
        <dbReference type="ARBA" id="ARBA00022840"/>
    </source>
</evidence>
<evidence type="ECO:0000313" key="13">
    <source>
        <dbReference type="EMBL" id="SVA07953.1"/>
    </source>
</evidence>
<sequence>MSNSILINSHSFNNSELQRAVKEIRNGGIVMFPTDTLYGLAVDPRNWNAIERLFTVKGRDASNAVPMICADLVQVEREVGLMPDLAKDLSRLFWPGPLTMVLDGNGSMAKNAIGLDGSIGVRVPSHPVARAFANEVGHPITATSANYSGEKPPQAVTEASKSILQSVDLILDAGEVSGGLPSTIVDVRTNPVQLIRDGAIPWDDVLNSIT</sequence>
<evidence type="ECO:0000259" key="12">
    <source>
        <dbReference type="PROSITE" id="PS51163"/>
    </source>
</evidence>
<evidence type="ECO:0000256" key="2">
    <source>
        <dbReference type="ARBA" id="ARBA00007663"/>
    </source>
</evidence>
<dbReference type="GO" id="GO:0061710">
    <property type="term" value="F:L-threonylcarbamoyladenylate synthase"/>
    <property type="evidence" value="ECO:0007669"/>
    <property type="project" value="UniProtKB-EC"/>
</dbReference>
<dbReference type="AlphaFoldDB" id="A0A381T2R1"/>
<dbReference type="InterPro" id="IPR006070">
    <property type="entry name" value="Sua5-like_dom"/>
</dbReference>
<keyword evidence="6" id="KW-0819">tRNA processing</keyword>
<comment type="similarity">
    <text evidence="2">Belongs to the SUA5 family.</text>
</comment>